<organism evidence="2 3">
    <name type="scientific">Lentzea waywayandensis</name>
    <dbReference type="NCBI Taxonomy" id="84724"/>
    <lineage>
        <taxon>Bacteria</taxon>
        <taxon>Bacillati</taxon>
        <taxon>Actinomycetota</taxon>
        <taxon>Actinomycetes</taxon>
        <taxon>Pseudonocardiales</taxon>
        <taxon>Pseudonocardiaceae</taxon>
        <taxon>Lentzea</taxon>
    </lineage>
</organism>
<dbReference type="Proteomes" id="UP000198583">
    <property type="component" value="Unassembled WGS sequence"/>
</dbReference>
<keyword evidence="3" id="KW-1185">Reference proteome</keyword>
<evidence type="ECO:0000256" key="1">
    <source>
        <dbReference type="SAM" id="MobiDB-lite"/>
    </source>
</evidence>
<evidence type="ECO:0000313" key="2">
    <source>
        <dbReference type="EMBL" id="SFQ99667.1"/>
    </source>
</evidence>
<protein>
    <submittedName>
        <fullName evidence="2">Uncharacterized protein</fullName>
    </submittedName>
</protein>
<accession>A0A1I6D2X2</accession>
<reference evidence="3" key="1">
    <citation type="submission" date="2016-10" db="EMBL/GenBank/DDBJ databases">
        <authorList>
            <person name="Varghese N."/>
            <person name="Submissions S."/>
        </authorList>
    </citation>
    <scope>NUCLEOTIDE SEQUENCE [LARGE SCALE GENOMIC DNA]</scope>
    <source>
        <strain evidence="3">DSM 44232</strain>
    </source>
</reference>
<feature type="region of interest" description="Disordered" evidence="1">
    <location>
        <begin position="69"/>
        <end position="111"/>
    </location>
</feature>
<name>A0A1I6D2X2_9PSEU</name>
<dbReference type="EMBL" id="FOYL01000001">
    <property type="protein sequence ID" value="SFQ99667.1"/>
    <property type="molecule type" value="Genomic_DNA"/>
</dbReference>
<dbReference type="STRING" id="84724.SAMN04488564_101904"/>
<dbReference type="AlphaFoldDB" id="A0A1I6D2X2"/>
<sequence length="111" mass="12196">MTVSVGAFAHTRLGRIGRGTKKALARFQGLRKSFDDREAQPFSFCVRGECVQVADRRKEVVRSHVVGRDDPGVGAMANPEQQGEVARVNGVQPRRDTANQSTTDSDYRYGG</sequence>
<gene>
    <name evidence="2" type="ORF">SAMN04488564_101904</name>
</gene>
<dbReference type="RefSeq" id="WP_093588400.1">
    <property type="nucleotide sequence ID" value="NZ_FOYL01000001.1"/>
</dbReference>
<proteinExistence type="predicted"/>
<evidence type="ECO:0000313" key="3">
    <source>
        <dbReference type="Proteomes" id="UP000198583"/>
    </source>
</evidence>